<dbReference type="STRING" id="1503054.WT74_19510"/>
<dbReference type="Gene3D" id="3.40.50.2000">
    <property type="entry name" value="Glycogen Phosphorylase B"/>
    <property type="match status" value="2"/>
</dbReference>
<sequence>MNGAWFGARRILCVRLDNLGDVLMTTPALRALKESGDGDGVHLTLLTSSAAASLAGHLPMIDDVWAYDAPWVKHPDAPGNPVADLDMIARLLTARFDAAAIFTVYSQSALPAAMMCWLAGIRLRLARCRENPYQLLTDYVAETEPHRRMRHEVARQMALVRTVGATTADWRMTFDPGYAARRAAHARLRAALPRLDGAARPIDGLGRWLVVHPGASAASRRWPAERFGDVAAQLAPRFDGIAVTGSSAERELVAAVCARAGPRAVGFAGALSIGELGALVEVADLLISNSSGPVHVAAALGTPVVDLYALKNPQHTPWQVPHRVLNVDVPCRNCYRSACDQPGHPCLLGVGVDDVVRAAHSLLRGGARRAIEPAAAQAGRCTDDEAAADGPNVIPFASATTRR</sequence>
<dbReference type="CDD" id="cd03789">
    <property type="entry name" value="GT9_LPS_heptosyltransferase"/>
    <property type="match status" value="1"/>
</dbReference>
<comment type="caution">
    <text evidence="3">The sequence shown here is derived from an EMBL/GenBank/DDBJ whole genome shotgun (WGS) entry which is preliminary data.</text>
</comment>
<evidence type="ECO:0000256" key="1">
    <source>
        <dbReference type="ARBA" id="ARBA00022676"/>
    </source>
</evidence>
<dbReference type="GO" id="GO:0008713">
    <property type="term" value="F:ADP-heptose-lipopolysaccharide heptosyltransferase activity"/>
    <property type="evidence" value="ECO:0007669"/>
    <property type="project" value="TreeGrafter"/>
</dbReference>
<proteinExistence type="predicted"/>
<dbReference type="PANTHER" id="PTHR30160:SF1">
    <property type="entry name" value="LIPOPOLYSACCHARIDE 1,2-N-ACETYLGLUCOSAMINETRANSFERASE-RELATED"/>
    <property type="match status" value="1"/>
</dbReference>
<dbReference type="GO" id="GO:0005829">
    <property type="term" value="C:cytosol"/>
    <property type="evidence" value="ECO:0007669"/>
    <property type="project" value="TreeGrafter"/>
</dbReference>
<dbReference type="InterPro" id="IPR051199">
    <property type="entry name" value="LPS_LOS_Heptosyltrfase"/>
</dbReference>
<name>A0A106NYG4_9BURK</name>
<protein>
    <submittedName>
        <fullName evidence="3">Glycosyl transferase</fullName>
    </submittedName>
</protein>
<dbReference type="EMBL" id="LPHB01000072">
    <property type="protein sequence ID" value="KWA55128.1"/>
    <property type="molecule type" value="Genomic_DNA"/>
</dbReference>
<organism evidence="3">
    <name type="scientific">Burkholderia stagnalis</name>
    <dbReference type="NCBI Taxonomy" id="1503054"/>
    <lineage>
        <taxon>Bacteria</taxon>
        <taxon>Pseudomonadati</taxon>
        <taxon>Pseudomonadota</taxon>
        <taxon>Betaproteobacteria</taxon>
        <taxon>Burkholderiales</taxon>
        <taxon>Burkholderiaceae</taxon>
        <taxon>Burkholderia</taxon>
        <taxon>Burkholderia cepacia complex</taxon>
    </lineage>
</organism>
<dbReference type="AlphaFoldDB" id="A0A106NYG4"/>
<dbReference type="Pfam" id="PF01075">
    <property type="entry name" value="Glyco_transf_9"/>
    <property type="match status" value="1"/>
</dbReference>
<accession>A0A106NYG4</accession>
<gene>
    <name evidence="3" type="ORF">WT44_27715</name>
</gene>
<keyword evidence="1" id="KW-0328">Glycosyltransferase</keyword>
<evidence type="ECO:0000313" key="4">
    <source>
        <dbReference type="Proteomes" id="UP000068603"/>
    </source>
</evidence>
<evidence type="ECO:0000313" key="3">
    <source>
        <dbReference type="EMBL" id="KWA55128.1"/>
    </source>
</evidence>
<evidence type="ECO:0000256" key="2">
    <source>
        <dbReference type="ARBA" id="ARBA00022679"/>
    </source>
</evidence>
<keyword evidence="2 3" id="KW-0808">Transferase</keyword>
<dbReference type="SUPFAM" id="SSF53756">
    <property type="entry name" value="UDP-Glycosyltransferase/glycogen phosphorylase"/>
    <property type="match status" value="1"/>
</dbReference>
<dbReference type="PANTHER" id="PTHR30160">
    <property type="entry name" value="TETRAACYLDISACCHARIDE 4'-KINASE-RELATED"/>
    <property type="match status" value="1"/>
</dbReference>
<dbReference type="Proteomes" id="UP000068603">
    <property type="component" value="Unassembled WGS sequence"/>
</dbReference>
<dbReference type="RefSeq" id="WP_060149237.1">
    <property type="nucleotide sequence ID" value="NZ_LPGD01000045.1"/>
</dbReference>
<dbReference type="InterPro" id="IPR002201">
    <property type="entry name" value="Glyco_trans_9"/>
</dbReference>
<dbReference type="GO" id="GO:0009244">
    <property type="term" value="P:lipopolysaccharide core region biosynthetic process"/>
    <property type="evidence" value="ECO:0007669"/>
    <property type="project" value="TreeGrafter"/>
</dbReference>
<reference evidence="3 4" key="1">
    <citation type="submission" date="2015-11" db="EMBL/GenBank/DDBJ databases">
        <title>Expanding the genomic diversity of Burkholderia species for the development of highly accurate diagnostics.</title>
        <authorList>
            <person name="Sahl J."/>
            <person name="Keim P."/>
            <person name="Wagner D."/>
        </authorList>
    </citation>
    <scope>NUCLEOTIDE SEQUENCE [LARGE SCALE GENOMIC DNA]</scope>
    <source>
        <strain evidence="3 4">MSMB1960WGS</strain>
    </source>
</reference>